<name>A0A9D1ZVI4_9FIRM</name>
<feature type="transmembrane region" description="Helical" evidence="10">
    <location>
        <begin position="390"/>
        <end position="411"/>
    </location>
</feature>
<comment type="subcellular location">
    <subcellularLocation>
        <location evidence="1">Cell membrane</location>
        <topology evidence="1">Multi-pass membrane protein</topology>
    </subcellularLocation>
</comment>
<evidence type="ECO:0000256" key="3">
    <source>
        <dbReference type="ARBA" id="ARBA00022449"/>
    </source>
</evidence>
<dbReference type="GO" id="GO:0005886">
    <property type="term" value="C:plasma membrane"/>
    <property type="evidence" value="ECO:0007669"/>
    <property type="project" value="UniProtKB-SubCell"/>
</dbReference>
<feature type="transmembrane region" description="Helical" evidence="10">
    <location>
        <begin position="325"/>
        <end position="347"/>
    </location>
</feature>
<feature type="transmembrane region" description="Helical" evidence="10">
    <location>
        <begin position="359"/>
        <end position="378"/>
    </location>
</feature>
<feature type="domain" description="RCK C-terminal" evidence="11">
    <location>
        <begin position="427"/>
        <end position="510"/>
    </location>
</feature>
<sequence length="593" mass="63846">MEYVYLLLLLGVVVALCIFINRVTDKLKIPSLLLFIGLGILFGVLFRVAGLGNFTDYNLGNIVCSVCLVFVIFYGGFGTNFKEAKPVAPQALLLSFAGTALTAGIVGVFVYYIFQLLPFGGIGWVESMLIGSVICSTDAASVFNILRSRRLNLKYGTSSMLEMESGSNDPMSYMLTVVFTAILAAQYGIAGATSMSAGEIGGMLFSQVGFGALAGIAFGFFGIFLLRKFSFNIGQGGTLFIFALALITYALPTVLGEVTGVFWLSGNGYLAVYICGIMLGNARIPQKRDCVRFFDALTGVAQMLIFFLLGLLATPEWLIQPDVLLPALLTFLFMTIIARPAAVAALLAPFRAKWNQVGIVSWAGLRGVASIVFAIYAVSTLGETALPYDLFSIVFVVVIISMLVQGTLLPLMSKKMRMLGDSDNVLRTFTDFSEESDVSFVKVVVGENHPWAGKKLKQCVMPREFLVVLLLRGEEVIVPNGNTLVNAGDVLVTAAPEFENYEDFGMFEEFIGKNHPWAGKKIRELELAPGTLIAMIKRGAGTVIPYGATEIRQGDSLVCIKIPPKEEEIGSGGDPASPNPAGGPEEGAAEPRQ</sequence>
<evidence type="ECO:0000256" key="9">
    <source>
        <dbReference type="SAM" id="MobiDB-lite"/>
    </source>
</evidence>
<dbReference type="GO" id="GO:1902600">
    <property type="term" value="P:proton transmembrane transport"/>
    <property type="evidence" value="ECO:0007669"/>
    <property type="project" value="InterPro"/>
</dbReference>
<evidence type="ECO:0000256" key="8">
    <source>
        <dbReference type="ARBA" id="ARBA00023136"/>
    </source>
</evidence>
<organism evidence="12 13">
    <name type="scientific">Candidatus Borkfalkia excrementigallinarum</name>
    <dbReference type="NCBI Taxonomy" id="2838506"/>
    <lineage>
        <taxon>Bacteria</taxon>
        <taxon>Bacillati</taxon>
        <taxon>Bacillota</taxon>
        <taxon>Clostridia</taxon>
        <taxon>Christensenellales</taxon>
        <taxon>Christensenellaceae</taxon>
        <taxon>Candidatus Borkfalkia</taxon>
    </lineage>
</organism>
<evidence type="ECO:0000256" key="10">
    <source>
        <dbReference type="SAM" id="Phobius"/>
    </source>
</evidence>
<feature type="transmembrane region" description="Helical" evidence="10">
    <location>
        <begin position="91"/>
        <end position="114"/>
    </location>
</feature>
<evidence type="ECO:0000256" key="4">
    <source>
        <dbReference type="ARBA" id="ARBA00022475"/>
    </source>
</evidence>
<dbReference type="Pfam" id="PF02080">
    <property type="entry name" value="TrkA_C"/>
    <property type="match status" value="2"/>
</dbReference>
<evidence type="ECO:0000313" key="13">
    <source>
        <dbReference type="Proteomes" id="UP000886750"/>
    </source>
</evidence>
<feature type="transmembrane region" description="Helical" evidence="10">
    <location>
        <begin position="238"/>
        <end position="255"/>
    </location>
</feature>
<dbReference type="GO" id="GO:0015297">
    <property type="term" value="F:antiporter activity"/>
    <property type="evidence" value="ECO:0007669"/>
    <property type="project" value="UniProtKB-KW"/>
</dbReference>
<dbReference type="PROSITE" id="PS51202">
    <property type="entry name" value="RCK_C"/>
    <property type="match status" value="2"/>
</dbReference>
<proteinExistence type="predicted"/>
<keyword evidence="6 10" id="KW-1133">Transmembrane helix</keyword>
<dbReference type="Gene3D" id="1.20.1530.20">
    <property type="match status" value="1"/>
</dbReference>
<dbReference type="PANTHER" id="PTHR32507">
    <property type="entry name" value="NA(+)/H(+) ANTIPORTER 1"/>
    <property type="match status" value="1"/>
</dbReference>
<reference evidence="12" key="2">
    <citation type="submission" date="2021-04" db="EMBL/GenBank/DDBJ databases">
        <authorList>
            <person name="Gilroy R."/>
        </authorList>
    </citation>
    <scope>NUCLEOTIDE SEQUENCE</scope>
    <source>
        <strain evidence="12">1345</strain>
    </source>
</reference>
<dbReference type="Pfam" id="PF00999">
    <property type="entry name" value="Na_H_Exchanger"/>
    <property type="match status" value="1"/>
</dbReference>
<accession>A0A9D1ZVI4</accession>
<dbReference type="SUPFAM" id="SSF116726">
    <property type="entry name" value="TrkA C-terminal domain-like"/>
    <property type="match status" value="2"/>
</dbReference>
<feature type="transmembrane region" description="Helical" evidence="10">
    <location>
        <begin position="6"/>
        <end position="24"/>
    </location>
</feature>
<keyword evidence="7" id="KW-0406">Ion transport</keyword>
<dbReference type="InterPro" id="IPR006153">
    <property type="entry name" value="Cation/H_exchanger_TM"/>
</dbReference>
<evidence type="ECO:0000256" key="6">
    <source>
        <dbReference type="ARBA" id="ARBA00022989"/>
    </source>
</evidence>
<dbReference type="Gene3D" id="3.30.70.1450">
    <property type="entry name" value="Regulator of K+ conductance, C-terminal domain"/>
    <property type="match status" value="2"/>
</dbReference>
<evidence type="ECO:0000256" key="2">
    <source>
        <dbReference type="ARBA" id="ARBA00022448"/>
    </source>
</evidence>
<evidence type="ECO:0000259" key="11">
    <source>
        <dbReference type="PROSITE" id="PS51202"/>
    </source>
</evidence>
<dbReference type="AlphaFoldDB" id="A0A9D1ZVI4"/>
<evidence type="ECO:0000256" key="1">
    <source>
        <dbReference type="ARBA" id="ARBA00004651"/>
    </source>
</evidence>
<feature type="transmembrane region" description="Helical" evidence="10">
    <location>
        <begin position="173"/>
        <end position="192"/>
    </location>
</feature>
<keyword evidence="8 10" id="KW-0472">Membrane</keyword>
<feature type="transmembrane region" description="Helical" evidence="10">
    <location>
        <begin position="31"/>
        <end position="51"/>
    </location>
</feature>
<keyword evidence="4" id="KW-1003">Cell membrane</keyword>
<protein>
    <submittedName>
        <fullName evidence="12">Potassium/proton antiporter</fullName>
    </submittedName>
</protein>
<dbReference type="InterPro" id="IPR038770">
    <property type="entry name" value="Na+/solute_symporter_sf"/>
</dbReference>
<dbReference type="GO" id="GO:0008324">
    <property type="term" value="F:monoatomic cation transmembrane transporter activity"/>
    <property type="evidence" value="ECO:0007669"/>
    <property type="project" value="InterPro"/>
</dbReference>
<feature type="transmembrane region" description="Helical" evidence="10">
    <location>
        <begin position="204"/>
        <end position="226"/>
    </location>
</feature>
<evidence type="ECO:0000256" key="7">
    <source>
        <dbReference type="ARBA" id="ARBA00023065"/>
    </source>
</evidence>
<feature type="transmembrane region" description="Helical" evidence="10">
    <location>
        <begin position="293"/>
        <end position="313"/>
    </location>
</feature>
<dbReference type="InterPro" id="IPR006037">
    <property type="entry name" value="RCK_C"/>
</dbReference>
<comment type="caution">
    <text evidence="12">The sequence shown here is derived from an EMBL/GenBank/DDBJ whole genome shotgun (WGS) entry which is preliminary data.</text>
</comment>
<dbReference type="GO" id="GO:0006813">
    <property type="term" value="P:potassium ion transport"/>
    <property type="evidence" value="ECO:0007669"/>
    <property type="project" value="InterPro"/>
</dbReference>
<dbReference type="NCBIfam" id="NF003715">
    <property type="entry name" value="PRK05326.1-2"/>
    <property type="match status" value="1"/>
</dbReference>
<dbReference type="EMBL" id="DXCQ01000010">
    <property type="protein sequence ID" value="HIY96253.1"/>
    <property type="molecule type" value="Genomic_DNA"/>
</dbReference>
<feature type="region of interest" description="Disordered" evidence="9">
    <location>
        <begin position="563"/>
        <end position="593"/>
    </location>
</feature>
<reference evidence="12" key="1">
    <citation type="journal article" date="2021" name="PeerJ">
        <title>Extensive microbial diversity within the chicken gut microbiome revealed by metagenomics and culture.</title>
        <authorList>
            <person name="Gilroy R."/>
            <person name="Ravi A."/>
            <person name="Getino M."/>
            <person name="Pursley I."/>
            <person name="Horton D.L."/>
            <person name="Alikhan N.F."/>
            <person name="Baker D."/>
            <person name="Gharbi K."/>
            <person name="Hall N."/>
            <person name="Watson M."/>
            <person name="Adriaenssens E.M."/>
            <person name="Foster-Nyarko E."/>
            <person name="Jarju S."/>
            <person name="Secka A."/>
            <person name="Antonio M."/>
            <person name="Oren A."/>
            <person name="Chaudhuri R.R."/>
            <person name="La Ragione R."/>
            <person name="Hildebrand F."/>
            <person name="Pallen M.J."/>
        </authorList>
    </citation>
    <scope>NUCLEOTIDE SEQUENCE</scope>
    <source>
        <strain evidence="12">1345</strain>
    </source>
</reference>
<keyword evidence="3" id="KW-0050">Antiport</keyword>
<feature type="transmembrane region" description="Helical" evidence="10">
    <location>
        <begin position="57"/>
        <end position="79"/>
    </location>
</feature>
<evidence type="ECO:0000256" key="5">
    <source>
        <dbReference type="ARBA" id="ARBA00022692"/>
    </source>
</evidence>
<dbReference type="InterPro" id="IPR036721">
    <property type="entry name" value="RCK_C_sf"/>
</dbReference>
<keyword evidence="2" id="KW-0813">Transport</keyword>
<dbReference type="PANTHER" id="PTHR32507:SF7">
    <property type="entry name" value="K(+)_H(+) ANTIPORTER NHAP2"/>
    <property type="match status" value="1"/>
</dbReference>
<feature type="transmembrane region" description="Helical" evidence="10">
    <location>
        <begin position="261"/>
        <end position="281"/>
    </location>
</feature>
<dbReference type="NCBIfam" id="NF003716">
    <property type="entry name" value="PRK05326.1-3"/>
    <property type="match status" value="1"/>
</dbReference>
<dbReference type="Proteomes" id="UP000886750">
    <property type="component" value="Unassembled WGS sequence"/>
</dbReference>
<gene>
    <name evidence="12" type="ORF">H9729_01040</name>
</gene>
<feature type="transmembrane region" description="Helical" evidence="10">
    <location>
        <begin position="126"/>
        <end position="146"/>
    </location>
</feature>
<feature type="domain" description="RCK C-terminal" evidence="11">
    <location>
        <begin position="511"/>
        <end position="575"/>
    </location>
</feature>
<keyword evidence="5 10" id="KW-0812">Transmembrane</keyword>
<evidence type="ECO:0000313" key="12">
    <source>
        <dbReference type="EMBL" id="HIY96253.1"/>
    </source>
</evidence>